<gene>
    <name evidence="1" type="primary">ZNHIT2_1</name>
    <name evidence="1" type="ORF">LPJ66_002808</name>
</gene>
<reference evidence="1" key="1">
    <citation type="submission" date="2022-07" db="EMBL/GenBank/DDBJ databases">
        <title>Phylogenomic reconstructions and comparative analyses of Kickxellomycotina fungi.</title>
        <authorList>
            <person name="Reynolds N.K."/>
            <person name="Stajich J.E."/>
            <person name="Barry K."/>
            <person name="Grigoriev I.V."/>
            <person name="Crous P."/>
            <person name="Smith M.E."/>
        </authorList>
    </citation>
    <scope>NUCLEOTIDE SEQUENCE</scope>
    <source>
        <strain evidence="1">Benny 63K</strain>
    </source>
</reference>
<protein>
    <submittedName>
        <fullName evidence="1">Zinc finger HIT domain-containing protein 2</fullName>
    </submittedName>
</protein>
<accession>A0ACC1IPG7</accession>
<proteinExistence type="predicted"/>
<sequence length="376" mass="42381">MSLLERKHCEICDKPSAKYSCPKCGIPYCSLVCYRDKKHLECTECFYKEQVEETMHAQKSDDQTKQQMRELLQRFHEQQEQDTIAEAINGDLSSDSDDSDDSSSPLTLSNRLRGLDIHDTAYTEEIWSRLSAKEKTEFLQLVSNHDPDILEPHWQPWWIETKVADVDCMVDPPEILRIGVPVHLLAKKVHPSVLFQIIQLTLAYAYMMRHMGGDPRGKDNLPVSFDDLTTVSPFLASKEADIYQSTHEALVTALCNIDMGMSGETKCILLDDVLGILSKAEFIASVFSDLHGILSELLDIAKGAGVERARVKCALRRVYFLLSVVLQMIGDKEAWGFMATDVAMLRRRFESETQAMSTTGDNAGEADIQIARIALD</sequence>
<name>A0ACC1IPG7_9FUNG</name>
<keyword evidence="2" id="KW-1185">Reference proteome</keyword>
<evidence type="ECO:0000313" key="2">
    <source>
        <dbReference type="Proteomes" id="UP001150581"/>
    </source>
</evidence>
<evidence type="ECO:0000313" key="1">
    <source>
        <dbReference type="EMBL" id="KAJ1898349.1"/>
    </source>
</evidence>
<dbReference type="EMBL" id="JANBPG010000245">
    <property type="protein sequence ID" value="KAJ1898349.1"/>
    <property type="molecule type" value="Genomic_DNA"/>
</dbReference>
<dbReference type="Proteomes" id="UP001150581">
    <property type="component" value="Unassembled WGS sequence"/>
</dbReference>
<comment type="caution">
    <text evidence="1">The sequence shown here is derived from an EMBL/GenBank/DDBJ whole genome shotgun (WGS) entry which is preliminary data.</text>
</comment>
<organism evidence="1 2">
    <name type="scientific">Kickxella alabastrina</name>
    <dbReference type="NCBI Taxonomy" id="61397"/>
    <lineage>
        <taxon>Eukaryota</taxon>
        <taxon>Fungi</taxon>
        <taxon>Fungi incertae sedis</taxon>
        <taxon>Zoopagomycota</taxon>
        <taxon>Kickxellomycotina</taxon>
        <taxon>Kickxellomycetes</taxon>
        <taxon>Kickxellales</taxon>
        <taxon>Kickxellaceae</taxon>
        <taxon>Kickxella</taxon>
    </lineage>
</organism>